<comment type="caution">
    <text evidence="3">The sequence shown here is derived from an EMBL/GenBank/DDBJ whole genome shotgun (WGS) entry which is preliminary data.</text>
</comment>
<sequence>MRIQKISIAFLALAIAVTSCMKDDFSDYTKSELTNESGSTISLVTGRADGVISLSVDAPEQVRTGVWIDLDGNGKRAENGTEDVKVFNAYREYTLSAGVKSISVHGDITYLAAASNELTAINVSANPHLTTLNVPLNNLSALDLSKNSALMRLDCSGNNLSSLDLSQNRSLVSLWVFDNELASLNVSDNAELAFLDCSGNKLNTLDVSKNREMMRLLAYNNRLTTLDISQNSKLNHLWLFGNPLSNKETERIITTLRSVIGGDLWLTDEPLDEALTQAVAAKGWTLQ</sequence>
<evidence type="ECO:0000256" key="2">
    <source>
        <dbReference type="ARBA" id="ARBA00022737"/>
    </source>
</evidence>
<name>A0A645C7Z7_9ZZZZ</name>
<dbReference type="PANTHER" id="PTHR47566">
    <property type="match status" value="1"/>
</dbReference>
<reference evidence="3" key="1">
    <citation type="submission" date="2019-08" db="EMBL/GenBank/DDBJ databases">
        <authorList>
            <person name="Kucharzyk K."/>
            <person name="Murdoch R.W."/>
            <person name="Higgins S."/>
            <person name="Loffler F."/>
        </authorList>
    </citation>
    <scope>NUCLEOTIDE SEQUENCE</scope>
</reference>
<proteinExistence type="predicted"/>
<evidence type="ECO:0008006" key="4">
    <source>
        <dbReference type="Google" id="ProtNLM"/>
    </source>
</evidence>
<organism evidence="3">
    <name type="scientific">bioreactor metagenome</name>
    <dbReference type="NCBI Taxonomy" id="1076179"/>
    <lineage>
        <taxon>unclassified sequences</taxon>
        <taxon>metagenomes</taxon>
        <taxon>ecological metagenomes</taxon>
    </lineage>
</organism>
<dbReference type="EMBL" id="VSSQ01025252">
    <property type="protein sequence ID" value="MPM73271.1"/>
    <property type="molecule type" value="Genomic_DNA"/>
</dbReference>
<dbReference type="InterPro" id="IPR013211">
    <property type="entry name" value="LVIVD"/>
</dbReference>
<dbReference type="PROSITE" id="PS51257">
    <property type="entry name" value="PROKAR_LIPOPROTEIN"/>
    <property type="match status" value="1"/>
</dbReference>
<dbReference type="GO" id="GO:0035591">
    <property type="term" value="F:signaling adaptor activity"/>
    <property type="evidence" value="ECO:0007669"/>
    <property type="project" value="TreeGrafter"/>
</dbReference>
<gene>
    <name evidence="3" type="ORF">SDC9_120247</name>
</gene>
<keyword evidence="1" id="KW-0433">Leucine-rich repeat</keyword>
<accession>A0A645C7Z7</accession>
<dbReference type="Gene3D" id="3.80.10.10">
    <property type="entry name" value="Ribonuclease Inhibitor"/>
    <property type="match status" value="1"/>
</dbReference>
<dbReference type="Pfam" id="PF08309">
    <property type="entry name" value="LVIVD"/>
    <property type="match status" value="1"/>
</dbReference>
<protein>
    <recommendedName>
        <fullName evidence="4">Internalin-J</fullName>
    </recommendedName>
</protein>
<dbReference type="InterPro" id="IPR032675">
    <property type="entry name" value="LRR_dom_sf"/>
</dbReference>
<keyword evidence="2" id="KW-0677">Repeat</keyword>
<dbReference type="PANTHER" id="PTHR47566:SF1">
    <property type="entry name" value="PROTEIN NUD1"/>
    <property type="match status" value="1"/>
</dbReference>
<evidence type="ECO:0000256" key="1">
    <source>
        <dbReference type="ARBA" id="ARBA00022614"/>
    </source>
</evidence>
<dbReference type="SUPFAM" id="SSF52058">
    <property type="entry name" value="L domain-like"/>
    <property type="match status" value="1"/>
</dbReference>
<dbReference type="AlphaFoldDB" id="A0A645C7Z7"/>
<evidence type="ECO:0000313" key="3">
    <source>
        <dbReference type="EMBL" id="MPM73271.1"/>
    </source>
</evidence>
<dbReference type="InterPro" id="IPR052574">
    <property type="entry name" value="CDIRP"/>
</dbReference>